<dbReference type="EMBL" id="KE561209">
    <property type="protein sequence ID" value="EPZ31656.1"/>
    <property type="molecule type" value="Genomic_DNA"/>
</dbReference>
<evidence type="ECO:0000313" key="10">
    <source>
        <dbReference type="EMBL" id="EPZ31656.1"/>
    </source>
</evidence>
<dbReference type="GO" id="GO:0016192">
    <property type="term" value="P:vesicle-mediated transport"/>
    <property type="evidence" value="ECO:0007669"/>
    <property type="project" value="UniProtKB-KW"/>
</dbReference>
<dbReference type="AlphaFoldDB" id="A0A075ASH3"/>
<evidence type="ECO:0000259" key="9">
    <source>
        <dbReference type="Pfam" id="PF12742"/>
    </source>
</evidence>
<evidence type="ECO:0000256" key="3">
    <source>
        <dbReference type="ARBA" id="ARBA00007051"/>
    </source>
</evidence>
<organism evidence="10 11">
    <name type="scientific">Rozella allomycis (strain CSF55)</name>
    <dbReference type="NCBI Taxonomy" id="988480"/>
    <lineage>
        <taxon>Eukaryota</taxon>
        <taxon>Fungi</taxon>
        <taxon>Fungi incertae sedis</taxon>
        <taxon>Cryptomycota</taxon>
        <taxon>Cryptomycota incertae sedis</taxon>
        <taxon>Rozella</taxon>
    </lineage>
</organism>
<accession>A0A075ASH3</accession>
<dbReference type="PANTHER" id="PTHR14374:SF0">
    <property type="entry name" value="TRAFFICKING PROTEIN PARTICLE COMPLEX SUBUNIT 11"/>
    <property type="match status" value="1"/>
</dbReference>
<feature type="domain" description="Trafficking protein particle complex subunit 11" evidence="8">
    <location>
        <begin position="343"/>
        <end position="413"/>
    </location>
</feature>
<dbReference type="STRING" id="988480.A0A075ASH3"/>
<comment type="function">
    <text evidence="1">Involved in endoplasmic reticulum to Golgi apparatus trafficking at a very early stage.</text>
</comment>
<evidence type="ECO:0000256" key="6">
    <source>
        <dbReference type="ARBA" id="ARBA00022892"/>
    </source>
</evidence>
<name>A0A075ASH3_ROZAC</name>
<dbReference type="Pfam" id="PF11817">
    <property type="entry name" value="Foie-gras_1"/>
    <property type="match status" value="1"/>
</dbReference>
<comment type="similarity">
    <text evidence="3">Belongs to the TRAPPC11 family.</text>
</comment>
<dbReference type="GO" id="GO:0005794">
    <property type="term" value="C:Golgi apparatus"/>
    <property type="evidence" value="ECO:0007669"/>
    <property type="project" value="UniProtKB-SubCell"/>
</dbReference>
<dbReference type="Pfam" id="PF12742">
    <property type="entry name" value="Gryzun-like"/>
    <property type="match status" value="1"/>
</dbReference>
<dbReference type="OrthoDB" id="6278596at2759"/>
<protein>
    <recommendedName>
        <fullName evidence="4">Trafficking protein particle complex subunit 11</fullName>
    </recommendedName>
</protein>
<dbReference type="InterPro" id="IPR021773">
    <property type="entry name" value="TPC11"/>
</dbReference>
<keyword evidence="5" id="KW-0813">Transport</keyword>
<keyword evidence="6" id="KW-0931">ER-Golgi transport</keyword>
<evidence type="ECO:0000259" key="8">
    <source>
        <dbReference type="Pfam" id="PF11817"/>
    </source>
</evidence>
<evidence type="ECO:0000256" key="7">
    <source>
        <dbReference type="ARBA" id="ARBA00023034"/>
    </source>
</evidence>
<dbReference type="PANTHER" id="PTHR14374">
    <property type="entry name" value="FOIE GRAS"/>
    <property type="match status" value="1"/>
</dbReference>
<dbReference type="InterPro" id="IPR025876">
    <property type="entry name" value="TRAPPC11_C"/>
</dbReference>
<proteinExistence type="inferred from homology"/>
<keyword evidence="7" id="KW-0333">Golgi apparatus</keyword>
<evidence type="ECO:0000256" key="5">
    <source>
        <dbReference type="ARBA" id="ARBA00022448"/>
    </source>
</evidence>
<comment type="subcellular location">
    <subcellularLocation>
        <location evidence="2">Golgi apparatus</location>
        <location evidence="2">cis-Golgi network</location>
    </subcellularLocation>
</comment>
<dbReference type="Proteomes" id="UP000030755">
    <property type="component" value="Unassembled WGS sequence"/>
</dbReference>
<sequence>MYFNDSCKDFLNTRAHILGYYGILVFFAKVGFGQCHEAILQYMTNTIDQHYQRILLESDIPMRKRQFEGEKQKGVKEDYLVKPNWIYKHTKLIPSVVLGFYDLLSGKMGEQKDQIIIDDINEKKVRKQFQARGIKVAIVLITEHYYLERLSNCGLENRSTLFLLPTTGVDVNEFISTIETSMKDASEAYYKEEIKGLRKKQAKVAKASLPDWIAHYEFKIAVFYEMRREKESAIKSYYATYTGLIEVQRAKEELSFEEKAFSDAIILKLCHLLIFAENKDIFTLFKRHKKWINENKNCYNYQARMFKLNREFADIVDFAIKQKVSSSSWRCIAEVKKIEKGGKSVIELLTRAYEFFVSNSKRINLFIATLIAKEHYECENYETASKFLEKEGWNSILEEQLFVLSDCYMKLEQYLNASVSFLHLLSISENSQILDRFKGFLSKLGFEISELKVLFSDETFKMIEIKDKSVKQVINFEFEPKSPGTLIATFVEFQMEKNLVIKYPLPLTGTESNQKTIISNLIQVKHSIPKIQLEISHSEINALNENIPLKITLINNESHPINPNLNILANSNLIEFYYEDSITDFISVGQVEKQKTISLTMICKSEETLETNILFICQENERRKTLSISVKFVHPFLISPSFLTLPLKVSFADENRVDLLSEDLLMKMKPSIKVCLLLQNKLCDDLIIHSLRLNINDDFKCLKNSVKLESLVLKESFYNCSFNVVSNDNSSKILEANLTVEFSRPHLQTRGVFNYSLPSTLVNRPSIDQISNYPSCANCYDPFIYEKIIINNSNKTESLSISIDQSKFSEQFVFSGCKSYKFNLIPQSFIKIKWVLVPLVAGLLQLPNIRLSKSGSNLNEENEENENERQEIATLLPPAYILSKPPLQK</sequence>
<reference evidence="10 11" key="1">
    <citation type="journal article" date="2013" name="Curr. Biol.">
        <title>Shared signatures of parasitism and phylogenomics unite Cryptomycota and microsporidia.</title>
        <authorList>
            <person name="James T.Y."/>
            <person name="Pelin A."/>
            <person name="Bonen L."/>
            <person name="Ahrendt S."/>
            <person name="Sain D."/>
            <person name="Corradi N."/>
            <person name="Stajich J.E."/>
        </authorList>
    </citation>
    <scope>NUCLEOTIDE SEQUENCE [LARGE SCALE GENOMIC DNA]</scope>
    <source>
        <strain evidence="10 11">CSF55</strain>
    </source>
</reference>
<evidence type="ECO:0000256" key="4">
    <source>
        <dbReference type="ARBA" id="ARBA00021520"/>
    </source>
</evidence>
<evidence type="ECO:0000256" key="2">
    <source>
        <dbReference type="ARBA" id="ARBA00004222"/>
    </source>
</evidence>
<keyword evidence="11" id="KW-1185">Reference proteome</keyword>
<evidence type="ECO:0000256" key="1">
    <source>
        <dbReference type="ARBA" id="ARBA00001995"/>
    </source>
</evidence>
<feature type="domain" description="Trafficking protein particle complex subunit 11 C-terminal" evidence="9">
    <location>
        <begin position="795"/>
        <end position="850"/>
    </location>
</feature>
<evidence type="ECO:0000313" key="11">
    <source>
        <dbReference type="Proteomes" id="UP000030755"/>
    </source>
</evidence>
<gene>
    <name evidence="10" type="ORF">O9G_000135</name>
</gene>
<dbReference type="HOGENOM" id="CLU_324700_0_0_1"/>